<sequence>MSTGAIIMLIISIVVVWGGLAGALLLIRRHPETPDAGEDSAAAGESAGHRT</sequence>
<dbReference type="RefSeq" id="WP_084493392.1">
    <property type="nucleotide sequence ID" value="NZ_JAAXOT010000019.1"/>
</dbReference>
<name>A0A846YRA2_9NOCA</name>
<evidence type="ECO:0000256" key="1">
    <source>
        <dbReference type="SAM" id="Phobius"/>
    </source>
</evidence>
<keyword evidence="3" id="KW-1185">Reference proteome</keyword>
<reference evidence="2 3" key="1">
    <citation type="submission" date="2020-04" db="EMBL/GenBank/DDBJ databases">
        <title>MicrobeNet Type strains.</title>
        <authorList>
            <person name="Nicholson A.C."/>
        </authorList>
    </citation>
    <scope>NUCLEOTIDE SEQUENCE [LARGE SCALE GENOMIC DNA]</scope>
    <source>
        <strain evidence="2 3">JCM 3332</strain>
    </source>
</reference>
<dbReference type="Pfam" id="PF16951">
    <property type="entry name" value="MaAIMP_sms"/>
    <property type="match status" value="1"/>
</dbReference>
<evidence type="ECO:0000313" key="3">
    <source>
        <dbReference type="Proteomes" id="UP000570678"/>
    </source>
</evidence>
<keyword evidence="1" id="KW-0812">Transmembrane</keyword>
<keyword evidence="1" id="KW-1133">Transmembrane helix</keyword>
<dbReference type="NCBIfam" id="NF033493">
    <property type="entry name" value="MetS_like_NSS"/>
    <property type="match status" value="1"/>
</dbReference>
<protein>
    <submittedName>
        <fullName evidence="2">Methionine/alanine import family NSS transporter small subunit</fullName>
    </submittedName>
</protein>
<accession>A0A846YRA2</accession>
<feature type="transmembrane region" description="Helical" evidence="1">
    <location>
        <begin position="6"/>
        <end position="27"/>
    </location>
</feature>
<organism evidence="2 3">
    <name type="scientific">Nocardia flavorosea</name>
    <dbReference type="NCBI Taxonomy" id="53429"/>
    <lineage>
        <taxon>Bacteria</taxon>
        <taxon>Bacillati</taxon>
        <taxon>Actinomycetota</taxon>
        <taxon>Actinomycetes</taxon>
        <taxon>Mycobacteriales</taxon>
        <taxon>Nocardiaceae</taxon>
        <taxon>Nocardia</taxon>
    </lineage>
</organism>
<dbReference type="InterPro" id="IPR031596">
    <property type="entry name" value="MaAIMP_sms"/>
</dbReference>
<dbReference type="EMBL" id="JAAXOT010000019">
    <property type="protein sequence ID" value="NKY60034.1"/>
    <property type="molecule type" value="Genomic_DNA"/>
</dbReference>
<evidence type="ECO:0000313" key="2">
    <source>
        <dbReference type="EMBL" id="NKY60034.1"/>
    </source>
</evidence>
<proteinExistence type="predicted"/>
<keyword evidence="1" id="KW-0472">Membrane</keyword>
<dbReference type="AlphaFoldDB" id="A0A846YRA2"/>
<gene>
    <name evidence="2" type="ORF">HGA15_28595</name>
</gene>
<comment type="caution">
    <text evidence="2">The sequence shown here is derived from an EMBL/GenBank/DDBJ whole genome shotgun (WGS) entry which is preliminary data.</text>
</comment>
<dbReference type="Proteomes" id="UP000570678">
    <property type="component" value="Unassembled WGS sequence"/>
</dbReference>